<dbReference type="PROSITE" id="PS51192">
    <property type="entry name" value="HELICASE_ATP_BIND_1"/>
    <property type="match status" value="1"/>
</dbReference>
<dbReference type="InterPro" id="IPR014001">
    <property type="entry name" value="Helicase_ATP-bd"/>
</dbReference>
<evidence type="ECO:0000313" key="2">
    <source>
        <dbReference type="EMBL" id="TPD58954.1"/>
    </source>
</evidence>
<dbReference type="GO" id="GO:0003676">
    <property type="term" value="F:nucleic acid binding"/>
    <property type="evidence" value="ECO:0007669"/>
    <property type="project" value="InterPro"/>
</dbReference>
<dbReference type="AlphaFoldDB" id="A0A501PG63"/>
<dbReference type="Pfam" id="PF13307">
    <property type="entry name" value="Helicase_C_2"/>
    <property type="match status" value="1"/>
</dbReference>
<keyword evidence="3" id="KW-1185">Reference proteome</keyword>
<comment type="caution">
    <text evidence="2">The sequence shown here is derived from an EMBL/GenBank/DDBJ whole genome shotgun (WGS) entry which is preliminary data.</text>
</comment>
<gene>
    <name evidence="2" type="ORF">FIV46_13825</name>
</gene>
<dbReference type="EMBL" id="VFIY01000016">
    <property type="protein sequence ID" value="TPD58954.1"/>
    <property type="molecule type" value="Genomic_DNA"/>
</dbReference>
<dbReference type="OrthoDB" id="366844at2"/>
<dbReference type="InterPro" id="IPR006555">
    <property type="entry name" value="ATP-dep_Helicase_C"/>
</dbReference>
<evidence type="ECO:0000259" key="1">
    <source>
        <dbReference type="PROSITE" id="PS51192"/>
    </source>
</evidence>
<keyword evidence="2" id="KW-0347">Helicase</keyword>
<dbReference type="CDD" id="cd00046">
    <property type="entry name" value="SF2-N"/>
    <property type="match status" value="1"/>
</dbReference>
<sequence length="861" mass="98110">MAFKKAKKDISVPASPEELFLELSARKYSNVLLHQGEMLREYARMGIDPTDVALELPTGSGKTLVGLLIAEWRRRKFKEKTVFLCPTKQLVNQVVEEAKNNYGLNVIGYTGSARNYTPEQRSNYTFNNSVSVTTYSSLFNSNPFFRGADLLILDDAHACENYIGKYWSLSIERLNEKHKRLHELVSNLINPFLRPVDQDRLVGKFPKPADASWVDKIPSRNFNEIRDMLYSLLETHAESAELNYSWQALRNNFHSCHIFISSSEILLRPTLFPTWEHDAFSSPKQRLYMSATFSKGGDLERITGRSNILKIPAPDSFKLHGIGRRFFTFPDLTLDESKCDDLVEKLMLKGGRSLYLVPSLQQREKVVSKISKIPSIKIYDAKSLEESKKSFIDENLAAAVLANRYDGIDFRGEACRLLFVEGLPRAMNLNERFLMDKMAASIIFNERVQTRVVQAVGRCTRSLEDYSAVVILGKDIPDYLINEKNTQYLHPNLQAELKFGKEQSNEMSLDDFLENMGIFLEHDEDWFEVEEEIISYRNDAEANDFPSIDILQESVRSEIQYQKHFWNSDYEKAVEAAELILGIINGPSGLRGYRAWWHYLAGSACDLASELNPSYRDRAEEHYKKARDAAPTLQWLIPLSRKQASSESNASTSDIFQLTNIENLIDHMGPKNHIKFDAHIKSIVDNILSNEYSVFETGLKQLGELLGFDAYNEETDGAPDGWWISDDQCIVFEAHSDGDSDTTLGSKKARQVSSHPDWLRENKKIRDDVSVISVLITPCTKINEQAHGLLGESYYYNLEKFRTWACGAVRAIKEVRASFNNPGDLVWQAEALEILGRRDVLVSEIVADISSRPSKIELEKV</sequence>
<reference evidence="3" key="1">
    <citation type="submission" date="2019-06" db="EMBL/GenBank/DDBJ databases">
        <title>The complete genome of Emcibacter congregatus ZYLT.</title>
        <authorList>
            <person name="Zhao Z."/>
        </authorList>
    </citation>
    <scope>NUCLEOTIDE SEQUENCE [LARGE SCALE GENOMIC DNA]</scope>
    <source>
        <strain evidence="3">MCCC 1A06723</strain>
    </source>
</reference>
<accession>A0A501PG63</accession>
<dbReference type="GO" id="GO:0016818">
    <property type="term" value="F:hydrolase activity, acting on acid anhydrides, in phosphorus-containing anhydrides"/>
    <property type="evidence" value="ECO:0007669"/>
    <property type="project" value="InterPro"/>
</dbReference>
<dbReference type="SMART" id="SM00487">
    <property type="entry name" value="DEXDc"/>
    <property type="match status" value="1"/>
</dbReference>
<feature type="domain" description="Helicase ATP-binding" evidence="1">
    <location>
        <begin position="43"/>
        <end position="311"/>
    </location>
</feature>
<dbReference type="InterPro" id="IPR011545">
    <property type="entry name" value="DEAD/DEAH_box_helicase_dom"/>
</dbReference>
<evidence type="ECO:0000313" key="3">
    <source>
        <dbReference type="Proteomes" id="UP000319148"/>
    </source>
</evidence>
<dbReference type="RefSeq" id="WP_139941531.1">
    <property type="nucleotide sequence ID" value="NZ_JBHSYP010000002.1"/>
</dbReference>
<dbReference type="SMART" id="SM00491">
    <property type="entry name" value="HELICc2"/>
    <property type="match status" value="1"/>
</dbReference>
<dbReference type="GO" id="GO:0005524">
    <property type="term" value="F:ATP binding"/>
    <property type="evidence" value="ECO:0007669"/>
    <property type="project" value="InterPro"/>
</dbReference>
<dbReference type="Pfam" id="PF00270">
    <property type="entry name" value="DEAD"/>
    <property type="match status" value="1"/>
</dbReference>
<dbReference type="InterPro" id="IPR027417">
    <property type="entry name" value="P-loop_NTPase"/>
</dbReference>
<protein>
    <submittedName>
        <fullName evidence="2">DEAD/DEAH box helicase</fullName>
    </submittedName>
</protein>
<dbReference type="Proteomes" id="UP000319148">
    <property type="component" value="Unassembled WGS sequence"/>
</dbReference>
<dbReference type="GO" id="GO:0004386">
    <property type="term" value="F:helicase activity"/>
    <property type="evidence" value="ECO:0007669"/>
    <property type="project" value="UniProtKB-KW"/>
</dbReference>
<keyword evidence="2" id="KW-0378">Hydrolase</keyword>
<dbReference type="Gene3D" id="3.40.50.300">
    <property type="entry name" value="P-loop containing nucleotide triphosphate hydrolases"/>
    <property type="match status" value="2"/>
</dbReference>
<organism evidence="2 3">
    <name type="scientific">Emcibacter nanhaiensis</name>
    <dbReference type="NCBI Taxonomy" id="1505037"/>
    <lineage>
        <taxon>Bacteria</taxon>
        <taxon>Pseudomonadati</taxon>
        <taxon>Pseudomonadota</taxon>
        <taxon>Alphaproteobacteria</taxon>
        <taxon>Emcibacterales</taxon>
        <taxon>Emcibacteraceae</taxon>
        <taxon>Emcibacter</taxon>
    </lineage>
</organism>
<name>A0A501PG63_9PROT</name>
<keyword evidence="2" id="KW-0067">ATP-binding</keyword>
<dbReference type="GO" id="GO:0006139">
    <property type="term" value="P:nucleobase-containing compound metabolic process"/>
    <property type="evidence" value="ECO:0007669"/>
    <property type="project" value="InterPro"/>
</dbReference>
<keyword evidence="2" id="KW-0547">Nucleotide-binding</keyword>
<proteinExistence type="predicted"/>
<dbReference type="SUPFAM" id="SSF52540">
    <property type="entry name" value="P-loop containing nucleoside triphosphate hydrolases"/>
    <property type="match status" value="1"/>
</dbReference>